<keyword evidence="8 9" id="KW-0539">Nucleus</keyword>
<dbReference type="SUPFAM" id="SSF53335">
    <property type="entry name" value="S-adenosyl-L-methionine-dependent methyltransferases"/>
    <property type="match status" value="1"/>
</dbReference>
<dbReference type="NCBIfam" id="TIGR00091">
    <property type="entry name" value="tRNA (guanosine(46)-N7)-methyltransferase TrmB"/>
    <property type="match status" value="1"/>
</dbReference>
<evidence type="ECO:0000256" key="6">
    <source>
        <dbReference type="ARBA" id="ARBA00022694"/>
    </source>
</evidence>
<reference evidence="10 11" key="1">
    <citation type="submission" date="2017-12" db="EMBL/GenBank/DDBJ databases">
        <title>Hemimetabolous genomes reveal molecular basis of termite eusociality.</title>
        <authorList>
            <person name="Harrison M.C."/>
            <person name="Jongepier E."/>
            <person name="Robertson H.M."/>
            <person name="Arning N."/>
            <person name="Bitard-Feildel T."/>
            <person name="Chao H."/>
            <person name="Childers C.P."/>
            <person name="Dinh H."/>
            <person name="Doddapaneni H."/>
            <person name="Dugan S."/>
            <person name="Gowin J."/>
            <person name="Greiner C."/>
            <person name="Han Y."/>
            <person name="Hu H."/>
            <person name="Hughes D.S.T."/>
            <person name="Huylmans A.-K."/>
            <person name="Kemena C."/>
            <person name="Kremer L.P.M."/>
            <person name="Lee S.L."/>
            <person name="Lopez-Ezquerra A."/>
            <person name="Mallet L."/>
            <person name="Monroy-Kuhn J.M."/>
            <person name="Moser A."/>
            <person name="Murali S.C."/>
            <person name="Muzny D.M."/>
            <person name="Otani S."/>
            <person name="Piulachs M.-D."/>
            <person name="Poelchau M."/>
            <person name="Qu J."/>
            <person name="Schaub F."/>
            <person name="Wada-Katsumata A."/>
            <person name="Worley K.C."/>
            <person name="Xie Q."/>
            <person name="Ylla G."/>
            <person name="Poulsen M."/>
            <person name="Gibbs R.A."/>
            <person name="Schal C."/>
            <person name="Richards S."/>
            <person name="Belles X."/>
            <person name="Korb J."/>
            <person name="Bornberg-Bauer E."/>
        </authorList>
    </citation>
    <scope>NUCLEOTIDE SEQUENCE [LARGE SCALE GENOMIC DNA]</scope>
    <source>
        <tissue evidence="10">Whole body</tissue>
    </source>
</reference>
<evidence type="ECO:0000256" key="4">
    <source>
        <dbReference type="ARBA" id="ARBA00022679"/>
    </source>
</evidence>
<keyword evidence="5 9" id="KW-0949">S-adenosyl-L-methionine</keyword>
<comment type="similarity">
    <text evidence="9">Belongs to the class I-like SAM-binding methyltransferase superfamily. TrmB family.</text>
</comment>
<evidence type="ECO:0000256" key="2">
    <source>
        <dbReference type="ARBA" id="ARBA00022555"/>
    </source>
</evidence>
<feature type="binding site" evidence="9">
    <location>
        <position position="157"/>
    </location>
    <ligand>
        <name>S-adenosyl-L-methionine</name>
        <dbReference type="ChEBI" id="CHEBI:59789"/>
    </ligand>
</feature>
<comment type="function">
    <text evidence="9">Catalyzes the formation of N(7)-methylguanine at position 46 (m7G46) in tRNA.</text>
</comment>
<evidence type="ECO:0000256" key="3">
    <source>
        <dbReference type="ARBA" id="ARBA00022603"/>
    </source>
</evidence>
<dbReference type="Proteomes" id="UP000235965">
    <property type="component" value="Unassembled WGS sequence"/>
</dbReference>
<feature type="binding site" evidence="9">
    <location>
        <begin position="104"/>
        <end position="105"/>
    </location>
    <ligand>
        <name>S-adenosyl-L-methionine</name>
        <dbReference type="ChEBI" id="CHEBI:59789"/>
    </ligand>
</feature>
<dbReference type="PANTHER" id="PTHR23417:SF16">
    <property type="entry name" value="TRNA (GUANINE-N(7)-)-METHYLTRANSFERASE"/>
    <property type="match status" value="1"/>
</dbReference>
<protein>
    <recommendedName>
        <fullName evidence="9">tRNA (guanine-N(7)-)-methyltransferase</fullName>
        <ecNumber evidence="9">2.1.1.33</ecNumber>
    </recommendedName>
    <alternativeName>
        <fullName evidence="9">tRNA (guanine(46)-N(7))-methyltransferase</fullName>
    </alternativeName>
    <alternativeName>
        <fullName evidence="9">tRNA(m7G46)-methyltransferase</fullName>
    </alternativeName>
</protein>
<name>A0A2J7PTI3_9NEOP</name>
<keyword evidence="11" id="KW-1185">Reference proteome</keyword>
<dbReference type="OrthoDB" id="47276at2759"/>
<gene>
    <name evidence="10" type="primary">TRMB</name>
    <name evidence="10" type="ORF">B7P43_G01080</name>
</gene>
<dbReference type="Gene3D" id="3.30.420.10">
    <property type="entry name" value="Ribonuclease H-like superfamily/Ribonuclease H"/>
    <property type="match status" value="1"/>
</dbReference>
<dbReference type="GO" id="GO:0000049">
    <property type="term" value="F:tRNA binding"/>
    <property type="evidence" value="ECO:0007669"/>
    <property type="project" value="UniProtKB-UniRule"/>
</dbReference>
<keyword evidence="7 9" id="KW-0694">RNA-binding</keyword>
<feature type="binding site" evidence="9">
    <location>
        <begin position="137"/>
        <end position="138"/>
    </location>
    <ligand>
        <name>S-adenosyl-L-methionine</name>
        <dbReference type="ChEBI" id="CHEBI:59789"/>
    </ligand>
</feature>
<comment type="pathway">
    <text evidence="9">tRNA modification; N(7)-methylguanine-tRNA biosynthesis.</text>
</comment>
<dbReference type="GO" id="GO:0043527">
    <property type="term" value="C:tRNA methyltransferase complex"/>
    <property type="evidence" value="ECO:0007669"/>
    <property type="project" value="TreeGrafter"/>
</dbReference>
<dbReference type="InterPro" id="IPR025763">
    <property type="entry name" value="Trm8_euk"/>
</dbReference>
<evidence type="ECO:0000256" key="7">
    <source>
        <dbReference type="ARBA" id="ARBA00022884"/>
    </source>
</evidence>
<comment type="subcellular location">
    <subcellularLocation>
        <location evidence="9">Nucleus</location>
    </subcellularLocation>
</comment>
<dbReference type="HAMAP" id="MF_03055">
    <property type="entry name" value="tRNA_methyltr_TrmB_euk"/>
    <property type="match status" value="1"/>
</dbReference>
<dbReference type="FunCoup" id="A0A2J7PTI3">
    <property type="interactions" value="928"/>
</dbReference>
<dbReference type="InterPro" id="IPR029063">
    <property type="entry name" value="SAM-dependent_MTases_sf"/>
</dbReference>
<evidence type="ECO:0000256" key="8">
    <source>
        <dbReference type="ARBA" id="ARBA00023242"/>
    </source>
</evidence>
<evidence type="ECO:0000256" key="1">
    <source>
        <dbReference type="ARBA" id="ARBA00000142"/>
    </source>
</evidence>
<keyword evidence="2 9" id="KW-0820">tRNA-binding</keyword>
<dbReference type="PANTHER" id="PTHR23417">
    <property type="entry name" value="3-DEOXY-D-MANNO-OCTULOSONIC-ACID TRANSFERASE/TRNA GUANINE-N 7 - -METHYLTRANSFERASE"/>
    <property type="match status" value="1"/>
</dbReference>
<feature type="binding site" evidence="9">
    <location>
        <begin position="235"/>
        <end position="237"/>
    </location>
    <ligand>
        <name>S-adenosyl-L-methionine</name>
        <dbReference type="ChEBI" id="CHEBI:59789"/>
    </ligand>
</feature>
<comment type="caution">
    <text evidence="10">The sequence shown here is derived from an EMBL/GenBank/DDBJ whole genome shotgun (WGS) entry which is preliminary data.</text>
</comment>
<comment type="catalytic activity">
    <reaction evidence="1 9">
        <text>guanosine(46) in tRNA + S-adenosyl-L-methionine = N(7)-methylguanosine(46) in tRNA + S-adenosyl-L-homocysteine</text>
        <dbReference type="Rhea" id="RHEA:42708"/>
        <dbReference type="Rhea" id="RHEA-COMP:10188"/>
        <dbReference type="Rhea" id="RHEA-COMP:10189"/>
        <dbReference type="ChEBI" id="CHEBI:57856"/>
        <dbReference type="ChEBI" id="CHEBI:59789"/>
        <dbReference type="ChEBI" id="CHEBI:74269"/>
        <dbReference type="ChEBI" id="CHEBI:74480"/>
        <dbReference type="EC" id="2.1.1.33"/>
    </reaction>
</comment>
<evidence type="ECO:0000313" key="11">
    <source>
        <dbReference type="Proteomes" id="UP000235965"/>
    </source>
</evidence>
<dbReference type="EMBL" id="NEVH01021572">
    <property type="protein sequence ID" value="PNF19634.1"/>
    <property type="molecule type" value="Genomic_DNA"/>
</dbReference>
<sequence length="267" mass="31357">MLSASIVFLHDNARPHTARWTASLLQEFSWEVFNHPPYSPDLAPSDFHLFLHLKKFLSGEHQHFENDREAEMVVTQWFQSQAADFYNTVTLSPVFPESLILGMEIRVKVSNYVIHRIAALRSQHPGKYENIACLRTNAMKYLPNYFNKGQLKKIFFLYPDPHFKKAKHKWRIINTSLLAEYAYILAENAVVYTVTDVKDLHDWMVKHFVEHPLFVRLEKEELSSDPVIEKLYESSEEGQKVTRNKGNKFLAVFRRVMDPHEESEHKP</sequence>
<evidence type="ECO:0000313" key="10">
    <source>
        <dbReference type="EMBL" id="PNF19634.1"/>
    </source>
</evidence>
<dbReference type="InterPro" id="IPR036397">
    <property type="entry name" value="RNaseH_sf"/>
</dbReference>
<feature type="active site" evidence="9">
    <location>
        <position position="160"/>
    </location>
</feature>
<dbReference type="InParanoid" id="A0A2J7PTI3"/>
<keyword evidence="4 9" id="KW-0808">Transferase</keyword>
<proteinExistence type="inferred from homology"/>
<organism evidence="10 11">
    <name type="scientific">Cryptotermes secundus</name>
    <dbReference type="NCBI Taxonomy" id="105785"/>
    <lineage>
        <taxon>Eukaryota</taxon>
        <taxon>Metazoa</taxon>
        <taxon>Ecdysozoa</taxon>
        <taxon>Arthropoda</taxon>
        <taxon>Hexapoda</taxon>
        <taxon>Insecta</taxon>
        <taxon>Pterygota</taxon>
        <taxon>Neoptera</taxon>
        <taxon>Polyneoptera</taxon>
        <taxon>Dictyoptera</taxon>
        <taxon>Blattodea</taxon>
        <taxon>Blattoidea</taxon>
        <taxon>Termitoidae</taxon>
        <taxon>Kalotermitidae</taxon>
        <taxon>Cryptotermitinae</taxon>
        <taxon>Cryptotermes</taxon>
    </lineage>
</organism>
<dbReference type="AlphaFoldDB" id="A0A2J7PTI3"/>
<keyword evidence="3 9" id="KW-0489">Methyltransferase</keyword>
<dbReference type="EC" id="2.1.1.33" evidence="9"/>
<evidence type="ECO:0000256" key="5">
    <source>
        <dbReference type="ARBA" id="ARBA00022691"/>
    </source>
</evidence>
<accession>A0A2J7PTI3</accession>
<dbReference type="Gene3D" id="3.40.50.150">
    <property type="entry name" value="Vaccinia Virus protein VP39"/>
    <property type="match status" value="1"/>
</dbReference>
<comment type="caution">
    <text evidence="9">Lacks conserved residue(s) required for the propagation of feature annotation.</text>
</comment>
<dbReference type="STRING" id="105785.A0A2J7PTI3"/>
<dbReference type="PROSITE" id="PS51625">
    <property type="entry name" value="SAM_MT_TRMB"/>
    <property type="match status" value="1"/>
</dbReference>
<dbReference type="InterPro" id="IPR003358">
    <property type="entry name" value="tRNA_(Gua-N-7)_MeTrfase_Trmb"/>
</dbReference>
<dbReference type="Pfam" id="PF02390">
    <property type="entry name" value="Methyltransf_4"/>
    <property type="match status" value="1"/>
</dbReference>
<evidence type="ECO:0000256" key="9">
    <source>
        <dbReference type="HAMAP-Rule" id="MF_03055"/>
    </source>
</evidence>
<dbReference type="GO" id="GO:0005634">
    <property type="term" value="C:nucleus"/>
    <property type="evidence" value="ECO:0007669"/>
    <property type="project" value="UniProtKB-SubCell"/>
</dbReference>
<dbReference type="UniPathway" id="UPA00989"/>
<keyword evidence="6 9" id="KW-0819">tRNA processing</keyword>
<dbReference type="GO" id="GO:0008176">
    <property type="term" value="F:tRNA (guanine(46)-N7)-methyltransferase activity"/>
    <property type="evidence" value="ECO:0007669"/>
    <property type="project" value="UniProtKB-UniRule"/>
</dbReference>